<evidence type="ECO:0000313" key="2">
    <source>
        <dbReference type="EMBL" id="MDC8829771.1"/>
    </source>
</evidence>
<feature type="signal peptide" evidence="1">
    <location>
        <begin position="1"/>
        <end position="20"/>
    </location>
</feature>
<dbReference type="InterPro" id="IPR010281">
    <property type="entry name" value="DUF885"/>
</dbReference>
<keyword evidence="1" id="KW-0732">Signal</keyword>
<dbReference type="Pfam" id="PF05960">
    <property type="entry name" value="DUF885"/>
    <property type="match status" value="1"/>
</dbReference>
<name>A0ABT5KYC8_9ALTE</name>
<accession>A0ABT5KYC8</accession>
<dbReference type="PANTHER" id="PTHR33361">
    <property type="entry name" value="GLR0591 PROTEIN"/>
    <property type="match status" value="1"/>
</dbReference>
<dbReference type="PROSITE" id="PS51257">
    <property type="entry name" value="PROKAR_LIPOPROTEIN"/>
    <property type="match status" value="1"/>
</dbReference>
<protein>
    <submittedName>
        <fullName evidence="2">DUF885 domain-containing protein</fullName>
    </submittedName>
</protein>
<comment type="caution">
    <text evidence="2">The sequence shown here is derived from an EMBL/GenBank/DDBJ whole genome shotgun (WGS) entry which is preliminary data.</text>
</comment>
<proteinExistence type="predicted"/>
<evidence type="ECO:0000256" key="1">
    <source>
        <dbReference type="SAM" id="SignalP"/>
    </source>
</evidence>
<organism evidence="2 3">
    <name type="scientific">Alteromonas gilva</name>
    <dbReference type="NCBI Taxonomy" id="2987522"/>
    <lineage>
        <taxon>Bacteria</taxon>
        <taxon>Pseudomonadati</taxon>
        <taxon>Pseudomonadota</taxon>
        <taxon>Gammaproteobacteria</taxon>
        <taxon>Alteromonadales</taxon>
        <taxon>Alteromonadaceae</taxon>
        <taxon>Alteromonas/Salinimonas group</taxon>
        <taxon>Alteromonas</taxon>
    </lineage>
</organism>
<dbReference type="Proteomes" id="UP001218788">
    <property type="component" value="Unassembled WGS sequence"/>
</dbReference>
<feature type="chain" id="PRO_5046862447" evidence="1">
    <location>
        <begin position="21"/>
        <end position="621"/>
    </location>
</feature>
<dbReference type="PANTHER" id="PTHR33361:SF16">
    <property type="entry name" value="DUF885 DOMAIN-CONTAINING PROTEIN"/>
    <property type="match status" value="1"/>
</dbReference>
<reference evidence="2 3" key="1">
    <citation type="submission" date="2022-10" db="EMBL/GenBank/DDBJ databases">
        <title>Alteromonas sp. chi3 Genome sequencing.</title>
        <authorList>
            <person name="Park S."/>
        </authorList>
    </citation>
    <scope>NUCLEOTIDE SEQUENCE [LARGE SCALE GENOMIC DNA]</scope>
    <source>
        <strain evidence="3">chi3</strain>
    </source>
</reference>
<evidence type="ECO:0000313" key="3">
    <source>
        <dbReference type="Proteomes" id="UP001218788"/>
    </source>
</evidence>
<sequence length="621" mass="70074">MKRLLLLSAISLAMAGCSEAPPPSATTQVPVTQSASVESETERLNAWFEEKYEQQLQFSPLSLTRQGRKDLYDQIDDMSEQAEAEQLAWRAATVKELKESFDYDKLDENARISYDLWIFQYQQAKERAEFLRRNYVLTQMNGMQSMLPTLIMNYHKVSEPADVDAYVSRLKGIGRAVEQLTDRVAINADEGVKAPYFAYEGVIKQSKAVISGYPFEPESDTDSSLLADVKSKIASLVEAGKLSEEEAQTLTLQAETALLEHVMPAYDKLISWFENDLPNIDREAKGAGSLPQGEAYYNSMLAYRTTTDLTADEIHQIGLSEVERILGEMKKIKEQEGFDGSLKEFFAYIKSDTSDERFYYPNTDEGRQGYLDDATAYLDNIESKLPEFFGILPKADLVVKRVESYREQAGAPQHYFAGSPDGSTPGVYYAHLLDMTSMPKNEMEAIAYHEGNPGHHMQISIAQELEGVPKFRTQSFFNSYVEGWALYAESVAKEMGGYQDPMSDFGRLVSEMWRAIRLVVDTGIHAKGWSEEQAQQFFKDNSPISDGAIKAEVQRYFVWPGQATSYKIGMLKIQQLRAKAEQQLGDKFDIRAFHDVILGSGAVPLTILERMVDNWIAERKA</sequence>
<dbReference type="RefSeq" id="WP_273638348.1">
    <property type="nucleotide sequence ID" value="NZ_JAQQXP010000001.1"/>
</dbReference>
<gene>
    <name evidence="2" type="ORF">OIK42_03240</name>
</gene>
<dbReference type="EMBL" id="JAQQXP010000001">
    <property type="protein sequence ID" value="MDC8829771.1"/>
    <property type="molecule type" value="Genomic_DNA"/>
</dbReference>
<keyword evidence="3" id="KW-1185">Reference proteome</keyword>